<proteinExistence type="inferred from homology"/>
<dbReference type="PRINTS" id="PR00081">
    <property type="entry name" value="GDHRDH"/>
</dbReference>
<gene>
    <name evidence="7" type="ORF">ACHAWU_002970</name>
</gene>
<evidence type="ECO:0000313" key="8">
    <source>
        <dbReference type="Proteomes" id="UP001530293"/>
    </source>
</evidence>
<evidence type="ECO:0000256" key="3">
    <source>
        <dbReference type="ARBA" id="ARBA00023002"/>
    </source>
</evidence>
<protein>
    <submittedName>
        <fullName evidence="7">Uncharacterized protein</fullName>
    </submittedName>
</protein>
<dbReference type="SUPFAM" id="SSF51735">
    <property type="entry name" value="NAD(P)-binding Rossmann-fold domains"/>
    <property type="match status" value="1"/>
</dbReference>
<reference evidence="7 8" key="1">
    <citation type="submission" date="2024-10" db="EMBL/GenBank/DDBJ databases">
        <title>Updated reference genomes for cyclostephanoid diatoms.</title>
        <authorList>
            <person name="Roberts W.R."/>
            <person name="Alverson A.J."/>
        </authorList>
    </citation>
    <scope>NUCLEOTIDE SEQUENCE [LARGE SCALE GENOMIC DNA]</scope>
    <source>
        <strain evidence="7 8">AJA232-27</strain>
    </source>
</reference>
<dbReference type="PRINTS" id="PR00080">
    <property type="entry name" value="SDRFAMILY"/>
</dbReference>
<keyword evidence="6" id="KW-0812">Transmembrane</keyword>
<keyword evidence="8" id="KW-1185">Reference proteome</keyword>
<comment type="similarity">
    <text evidence="1 4">Belongs to the short-chain dehydrogenases/reductases (SDR) family.</text>
</comment>
<evidence type="ECO:0000313" key="7">
    <source>
        <dbReference type="EMBL" id="KAL3757131.1"/>
    </source>
</evidence>
<evidence type="ECO:0000256" key="6">
    <source>
        <dbReference type="SAM" id="Phobius"/>
    </source>
</evidence>
<evidence type="ECO:0000256" key="1">
    <source>
        <dbReference type="ARBA" id="ARBA00006484"/>
    </source>
</evidence>
<keyword evidence="6" id="KW-0472">Membrane</keyword>
<dbReference type="Proteomes" id="UP001530293">
    <property type="component" value="Unassembled WGS sequence"/>
</dbReference>
<evidence type="ECO:0000256" key="2">
    <source>
        <dbReference type="ARBA" id="ARBA00022857"/>
    </source>
</evidence>
<dbReference type="Gene3D" id="3.40.50.720">
    <property type="entry name" value="NAD(P)-binding Rossmann-like Domain"/>
    <property type="match status" value="1"/>
</dbReference>
<name>A0ABD3M512_9STRA</name>
<dbReference type="InterPro" id="IPR020904">
    <property type="entry name" value="Sc_DH/Rdtase_CS"/>
</dbReference>
<dbReference type="Pfam" id="PF00106">
    <property type="entry name" value="adh_short"/>
    <property type="match status" value="1"/>
</dbReference>
<dbReference type="PANTHER" id="PTHR43963">
    <property type="entry name" value="CARBONYL REDUCTASE 1-RELATED"/>
    <property type="match status" value="1"/>
</dbReference>
<accession>A0ABD3M512</accession>
<organism evidence="7 8">
    <name type="scientific">Discostella pseudostelligera</name>
    <dbReference type="NCBI Taxonomy" id="259834"/>
    <lineage>
        <taxon>Eukaryota</taxon>
        <taxon>Sar</taxon>
        <taxon>Stramenopiles</taxon>
        <taxon>Ochrophyta</taxon>
        <taxon>Bacillariophyta</taxon>
        <taxon>Coscinodiscophyceae</taxon>
        <taxon>Thalassiosirophycidae</taxon>
        <taxon>Stephanodiscales</taxon>
        <taxon>Stephanodiscaceae</taxon>
        <taxon>Discostella</taxon>
    </lineage>
</organism>
<dbReference type="EMBL" id="JALLBG020000273">
    <property type="protein sequence ID" value="KAL3757131.1"/>
    <property type="molecule type" value="Genomic_DNA"/>
</dbReference>
<feature type="compositionally biased region" description="Basic and acidic residues" evidence="5">
    <location>
        <begin position="333"/>
        <end position="346"/>
    </location>
</feature>
<sequence>MAGRFRRRHPFTSYHSIHPFDYAAAPIHMLTLTLPLRWAGMLLLLLLLSVMAMPISGLAVPRKKLALITGGNKGIGKEIARRIGMDPEFTAIIACRNVELGLAAAEDLRTNSEYECDVIALPISMDLTDPSSIEAVAHWVEKEYEDGILDVLINSAAICFNDPTLYGKVQFTPFQDQAGITIRTNYFGTLHVIQSFTPLLKRSSSPRIINIASAAGRLTILRSQQLVDAFTSDTLTVPALSKLMEQFVSDVESGTHTNKGWPNTCYGMSKLGIIALTRILAKSHPEMMINSVDPGYCRTDQNDNQGTVDPARGAYTPYLLALMERDDEEEEGGGEKEAESGLHFYEEQEIPWTYQS</sequence>
<feature type="transmembrane region" description="Helical" evidence="6">
    <location>
        <begin position="38"/>
        <end position="60"/>
    </location>
</feature>
<comment type="caution">
    <text evidence="7">The sequence shown here is derived from an EMBL/GenBank/DDBJ whole genome shotgun (WGS) entry which is preliminary data.</text>
</comment>
<feature type="region of interest" description="Disordered" evidence="5">
    <location>
        <begin position="325"/>
        <end position="356"/>
    </location>
</feature>
<dbReference type="AlphaFoldDB" id="A0ABD3M512"/>
<keyword evidence="3" id="KW-0560">Oxidoreductase</keyword>
<evidence type="ECO:0000256" key="5">
    <source>
        <dbReference type="SAM" id="MobiDB-lite"/>
    </source>
</evidence>
<evidence type="ECO:0000256" key="4">
    <source>
        <dbReference type="RuleBase" id="RU000363"/>
    </source>
</evidence>
<dbReference type="PROSITE" id="PS00061">
    <property type="entry name" value="ADH_SHORT"/>
    <property type="match status" value="1"/>
</dbReference>
<dbReference type="InterPro" id="IPR002347">
    <property type="entry name" value="SDR_fam"/>
</dbReference>
<dbReference type="PANTHER" id="PTHR43963:SF6">
    <property type="entry name" value="CHAIN DEHYDROGENASE FAMILY PROTEIN, PUTATIVE (AFU_ORTHOLOGUE AFUA_3G15350)-RELATED"/>
    <property type="match status" value="1"/>
</dbReference>
<keyword evidence="2" id="KW-0521">NADP</keyword>
<keyword evidence="6" id="KW-1133">Transmembrane helix</keyword>
<dbReference type="InterPro" id="IPR036291">
    <property type="entry name" value="NAD(P)-bd_dom_sf"/>
</dbReference>
<dbReference type="GO" id="GO:0016491">
    <property type="term" value="F:oxidoreductase activity"/>
    <property type="evidence" value="ECO:0007669"/>
    <property type="project" value="UniProtKB-KW"/>
</dbReference>